<name>A0A143QN52_RHOFA</name>
<proteinExistence type="predicted"/>
<dbReference type="Gene3D" id="3.30.1310.10">
    <property type="entry name" value="Nucleoid-associated protein YbaB-like domain"/>
    <property type="match status" value="1"/>
</dbReference>
<accession>A0A143QN52</accession>
<dbReference type="SUPFAM" id="SSF82607">
    <property type="entry name" value="YbaB-like"/>
    <property type="match status" value="1"/>
</dbReference>
<dbReference type="GO" id="GO:0003677">
    <property type="term" value="F:DNA binding"/>
    <property type="evidence" value="ECO:0007669"/>
    <property type="project" value="InterPro"/>
</dbReference>
<evidence type="ECO:0000313" key="2">
    <source>
        <dbReference type="Proteomes" id="UP000076038"/>
    </source>
</evidence>
<dbReference type="AlphaFoldDB" id="A0A143QN52"/>
<gene>
    <name evidence="1" type="primary">ybaB</name>
    <name evidence="1" type="ORF">A3Q41_03294</name>
</gene>
<dbReference type="Proteomes" id="UP000076038">
    <property type="component" value="Chromosome"/>
</dbReference>
<dbReference type="KEGG" id="rhs:A3Q41_03294"/>
<protein>
    <submittedName>
        <fullName evidence="1">Nucleoid-associated protein YbaB</fullName>
    </submittedName>
</protein>
<dbReference type="Pfam" id="PF02575">
    <property type="entry name" value="YbaB_DNA_bd"/>
    <property type="match status" value="1"/>
</dbReference>
<organism evidence="1 2">
    <name type="scientific">Rhodococcoides fascians</name>
    <name type="common">Rhodococcus fascians</name>
    <dbReference type="NCBI Taxonomy" id="1828"/>
    <lineage>
        <taxon>Bacteria</taxon>
        <taxon>Bacillati</taxon>
        <taxon>Actinomycetota</taxon>
        <taxon>Actinomycetes</taxon>
        <taxon>Mycobacteriales</taxon>
        <taxon>Nocardiaceae</taxon>
        <taxon>Rhodococcoides</taxon>
    </lineage>
</organism>
<dbReference type="InterPro" id="IPR004401">
    <property type="entry name" value="YbaB/EbfC"/>
</dbReference>
<sequence length="104" mass="11106">MTHSHPTDLDTVIDKARHRLDGLRETQERVDHIRIRVASPNGLVTVVADGTGAMVGLDLAEDLGSVTARELASTIVLTAAEAASAALDQRETILQSLQDSFTDS</sequence>
<evidence type="ECO:0000313" key="1">
    <source>
        <dbReference type="EMBL" id="AMY24585.1"/>
    </source>
</evidence>
<dbReference type="EMBL" id="CP015220">
    <property type="protein sequence ID" value="AMY24585.1"/>
    <property type="molecule type" value="Genomic_DNA"/>
</dbReference>
<reference evidence="2" key="2">
    <citation type="submission" date="2016-04" db="EMBL/GenBank/DDBJ databases">
        <title>Complete Genome and Plasmid Sequences for Rhodococcus fascians D188 and Draft Sequences for Rhodococcus spp. Isolates PBTS 1 and PBTS 2.</title>
        <authorList>
            <person name="Stamer R."/>
            <person name="Vereecke D."/>
            <person name="Zhang Y."/>
            <person name="Schilkey F."/>
            <person name="Devitt N."/>
            <person name="Randall J."/>
        </authorList>
    </citation>
    <scope>NUCLEOTIDE SEQUENCE [LARGE SCALE GENOMIC DNA]</scope>
    <source>
        <strain evidence="2">PBTS2</strain>
    </source>
</reference>
<dbReference type="RefSeq" id="WP_048319738.1">
    <property type="nucleotide sequence ID" value="NZ_CP015220.1"/>
</dbReference>
<dbReference type="InterPro" id="IPR036894">
    <property type="entry name" value="YbaB-like_sf"/>
</dbReference>
<reference evidence="1 2" key="1">
    <citation type="journal article" date="2016" name="Genome Announc.">
        <title>Complete Genome and Plasmid Sequences for Rhodococcus fascians D188 and Draft Sequences for Rhodococcus Isolates PBTS 1 and PBTS 2.</title>
        <authorList>
            <person name="Stamler R.A."/>
            <person name="Vereecke D."/>
            <person name="Zhang Y."/>
            <person name="Schilkey F."/>
            <person name="Devitt N."/>
            <person name="Randall J.J."/>
        </authorList>
    </citation>
    <scope>NUCLEOTIDE SEQUENCE [LARGE SCALE GENOMIC DNA]</scope>
    <source>
        <strain evidence="1 2">PBTS2</strain>
    </source>
</reference>
<keyword evidence="2" id="KW-1185">Reference proteome</keyword>
<dbReference type="PATRIC" id="fig|1653479.3.peg.3340"/>